<organism evidence="1 2">
    <name type="scientific">Mycolicibacterium doricum</name>
    <dbReference type="NCBI Taxonomy" id="126673"/>
    <lineage>
        <taxon>Bacteria</taxon>
        <taxon>Bacillati</taxon>
        <taxon>Actinomycetota</taxon>
        <taxon>Actinomycetes</taxon>
        <taxon>Mycobacteriales</taxon>
        <taxon>Mycobacteriaceae</taxon>
        <taxon>Mycolicibacterium</taxon>
    </lineage>
</organism>
<evidence type="ECO:0000313" key="2">
    <source>
        <dbReference type="Proteomes" id="UP000467201"/>
    </source>
</evidence>
<dbReference type="Proteomes" id="UP000467201">
    <property type="component" value="Chromosome"/>
</dbReference>
<accession>A0A7I7VTA5</accession>
<proteinExistence type="predicted"/>
<evidence type="ECO:0000313" key="1">
    <source>
        <dbReference type="EMBL" id="BBZ06688.1"/>
    </source>
</evidence>
<protein>
    <submittedName>
        <fullName evidence="1">Uncharacterized protein</fullName>
    </submittedName>
</protein>
<dbReference type="AlphaFoldDB" id="A0A7I7VTA5"/>
<dbReference type="EMBL" id="AP022605">
    <property type="protein sequence ID" value="BBZ06688.1"/>
    <property type="molecule type" value="Genomic_DNA"/>
</dbReference>
<name>A0A7I7VTA5_9MYCO</name>
<dbReference type="RefSeq" id="WP_235849692.1">
    <property type="nucleotide sequence ID" value="NZ_AP022605.1"/>
</dbReference>
<sequence length="73" mass="7619">MRRAPLMLVGGEPFEYPHPGWDAVVPVTTSSVKQADSGLVATALTAFARSDTQVIATYPAGVPAGIAVRPTPR</sequence>
<dbReference type="KEGG" id="mdr:MDOR_08570"/>
<gene>
    <name evidence="1" type="ORF">MDOR_08570</name>
</gene>
<reference evidence="1 2" key="1">
    <citation type="journal article" date="2019" name="Emerg. Microbes Infect.">
        <title>Comprehensive subspecies identification of 175 nontuberculous mycobacteria species based on 7547 genomic profiles.</title>
        <authorList>
            <person name="Matsumoto Y."/>
            <person name="Kinjo T."/>
            <person name="Motooka D."/>
            <person name="Nabeya D."/>
            <person name="Jung N."/>
            <person name="Uechi K."/>
            <person name="Horii T."/>
            <person name="Iida T."/>
            <person name="Fujita J."/>
            <person name="Nakamura S."/>
        </authorList>
    </citation>
    <scope>NUCLEOTIDE SEQUENCE [LARGE SCALE GENOMIC DNA]</scope>
    <source>
        <strain evidence="1 2">JCM 12405</strain>
    </source>
</reference>